<dbReference type="Gene3D" id="3.40.640.10">
    <property type="entry name" value="Type I PLP-dependent aspartate aminotransferase-like (Major domain)"/>
    <property type="match status" value="1"/>
</dbReference>
<dbReference type="InterPro" id="IPR015424">
    <property type="entry name" value="PyrdxlP-dep_Trfase"/>
</dbReference>
<feature type="active site" description="Proton acceptor" evidence="2">
    <location>
        <position position="193"/>
    </location>
</feature>
<dbReference type="GO" id="GO:0030170">
    <property type="term" value="F:pyridoxal phosphate binding"/>
    <property type="evidence" value="ECO:0007669"/>
    <property type="project" value="TreeGrafter"/>
</dbReference>
<dbReference type="CDD" id="cd00616">
    <property type="entry name" value="AHBA_syn"/>
    <property type="match status" value="1"/>
</dbReference>
<comment type="similarity">
    <text evidence="1 4">Belongs to the DegT/DnrJ/EryC1 family.</text>
</comment>
<dbReference type="InterPro" id="IPR015422">
    <property type="entry name" value="PyrdxlP-dep_Trfase_small"/>
</dbReference>
<keyword evidence="6" id="KW-1185">Reference proteome</keyword>
<name>F0R9W3_CELLC</name>
<dbReference type="STRING" id="867900.Celly_2641"/>
<dbReference type="InterPro" id="IPR000653">
    <property type="entry name" value="DegT/StrS_aminotransferase"/>
</dbReference>
<dbReference type="eggNOG" id="COG0399">
    <property type="taxonomic scope" value="Bacteria"/>
</dbReference>
<keyword evidence="5" id="KW-0808">Transferase</keyword>
<dbReference type="PIRSF" id="PIRSF000390">
    <property type="entry name" value="PLP_StrS"/>
    <property type="match status" value="1"/>
</dbReference>
<dbReference type="GO" id="GO:0008483">
    <property type="term" value="F:transaminase activity"/>
    <property type="evidence" value="ECO:0007669"/>
    <property type="project" value="UniProtKB-KW"/>
</dbReference>
<sequence>MPEQSKIWLSSPHMGGKEQEFVKEAFDTNWIAPLGPNVTFFENAISSYVNQDVYVAALSSGTGAIHLALEILGVTTGDNVICQTFTFSGSANPIKYLGANPVFVDSEKDTWNISPALLEKAIKDGIEKGKKPKAIIAVHLYGMPYKVKEIKEVADKYMVPVIEDSAEALGSSVNDIKCGGFGTIGIFSFNGNKIITTSGGGALVAHSEEIKSKVIFLATQAREDAPHYQHNVVGYNYRMSNVLAGIGRGQMLVLDDRVAARRANYQFYYDNLNSIEEIEFLNEPNGFYSNRWLSCILTPSFEVREKIRLALLEENIESRPLWKPMHLQPVFSDCESFMDGTSENLFQRGLCLPSGSNLEKKDLHRVVDKIKSQFL</sequence>
<evidence type="ECO:0000256" key="1">
    <source>
        <dbReference type="ARBA" id="ARBA00037999"/>
    </source>
</evidence>
<dbReference type="InterPro" id="IPR015421">
    <property type="entry name" value="PyrdxlP-dep_Trfase_major"/>
</dbReference>
<dbReference type="PANTHER" id="PTHR30244">
    <property type="entry name" value="TRANSAMINASE"/>
    <property type="match status" value="1"/>
</dbReference>
<feature type="modified residue" description="N6-(pyridoxal phosphate)lysine" evidence="3">
    <location>
        <position position="193"/>
    </location>
</feature>
<dbReference type="KEGG" id="cly:Celly_2641"/>
<gene>
    <name evidence="5" type="ordered locus">Celly_2641</name>
</gene>
<organism evidence="5 6">
    <name type="scientific">Cellulophaga lytica (strain ATCC 23178 / DSM 7489 / JCM 8516 / NBRC 14961 / NCIMB 1423 / VKM B-1433 / Cy l20)</name>
    <dbReference type="NCBI Taxonomy" id="867900"/>
    <lineage>
        <taxon>Bacteria</taxon>
        <taxon>Pseudomonadati</taxon>
        <taxon>Bacteroidota</taxon>
        <taxon>Flavobacteriia</taxon>
        <taxon>Flavobacteriales</taxon>
        <taxon>Flavobacteriaceae</taxon>
        <taxon>Cellulophaga</taxon>
    </lineage>
</organism>
<dbReference type="HOGENOM" id="CLU_033332_2_1_10"/>
<dbReference type="SUPFAM" id="SSF53383">
    <property type="entry name" value="PLP-dependent transferases"/>
    <property type="match status" value="1"/>
</dbReference>
<dbReference type="Pfam" id="PF01041">
    <property type="entry name" value="DegT_DnrJ_EryC1"/>
    <property type="match status" value="1"/>
</dbReference>
<accession>F0R9W3</accession>
<protein>
    <submittedName>
        <fullName evidence="5">DegT/DnrJ/EryC1/StrS aminotransferase</fullName>
    </submittedName>
</protein>
<dbReference type="OrthoDB" id="9810913at2"/>
<evidence type="ECO:0000256" key="2">
    <source>
        <dbReference type="PIRSR" id="PIRSR000390-1"/>
    </source>
</evidence>
<dbReference type="RefSeq" id="WP_013622201.1">
    <property type="nucleotide sequence ID" value="NC_015167.1"/>
</dbReference>
<keyword evidence="5" id="KW-0032">Aminotransferase</keyword>
<dbReference type="EMBL" id="CP002534">
    <property type="protein sequence ID" value="ADY30458.1"/>
    <property type="molecule type" value="Genomic_DNA"/>
</dbReference>
<reference evidence="5 6" key="1">
    <citation type="journal article" date="2011" name="Stand. Genomic Sci.">
        <title>Complete genome sequence of Cellulophaga lytica type strain (LIM- 21).</title>
        <authorList>
            <person name="Pati A."/>
            <person name="Abt B."/>
            <person name="Teshima H."/>
            <person name="Nolan M."/>
            <person name="Lapidus A."/>
            <person name="Lucas S."/>
            <person name="Hammon N."/>
            <person name="Deshpande S."/>
            <person name="Cheng J.F."/>
            <person name="Tapia R."/>
            <person name="Han C."/>
            <person name="Goodwin L."/>
            <person name="Pitluck S."/>
            <person name="Liolios K."/>
            <person name="Pagani I."/>
            <person name="Mavromatis K."/>
            <person name="Ovchinikova G."/>
            <person name="Chen A."/>
            <person name="Palaniappan K."/>
            <person name="Land M."/>
            <person name="Hauser L."/>
            <person name="Jeffries C.D."/>
            <person name="Detter J.C."/>
            <person name="Brambilla E.M."/>
            <person name="Kannan K.P."/>
            <person name="Rohde M."/>
            <person name="Spring S."/>
            <person name="Goker M."/>
            <person name="Woyke T."/>
            <person name="Bristow J."/>
            <person name="Eisen J.A."/>
            <person name="Markowitz V."/>
            <person name="Hugenholtz P."/>
            <person name="Kyrpides N.C."/>
            <person name="Klenk H.P."/>
            <person name="Ivanova N."/>
        </authorList>
    </citation>
    <scope>NUCLEOTIDE SEQUENCE [LARGE SCALE GENOMIC DNA]</scope>
    <source>
        <strain evidence="6">ATCC 23178 / DSM 7489 / JCM 8516 / NBRC 14961 / NCIMB 1423 / VKM B-1433 / Cy l20</strain>
    </source>
</reference>
<keyword evidence="3 4" id="KW-0663">Pyridoxal phosphate</keyword>
<proteinExistence type="inferred from homology"/>
<evidence type="ECO:0000313" key="6">
    <source>
        <dbReference type="Proteomes" id="UP000007487"/>
    </source>
</evidence>
<dbReference type="Proteomes" id="UP000007487">
    <property type="component" value="Chromosome"/>
</dbReference>
<evidence type="ECO:0000256" key="3">
    <source>
        <dbReference type="PIRSR" id="PIRSR000390-2"/>
    </source>
</evidence>
<evidence type="ECO:0000256" key="4">
    <source>
        <dbReference type="RuleBase" id="RU004508"/>
    </source>
</evidence>
<dbReference type="Gene3D" id="3.90.1150.10">
    <property type="entry name" value="Aspartate Aminotransferase, domain 1"/>
    <property type="match status" value="1"/>
</dbReference>
<dbReference type="PANTHER" id="PTHR30244:SF34">
    <property type="entry name" value="DTDP-4-AMINO-4,6-DIDEOXYGALACTOSE TRANSAMINASE"/>
    <property type="match status" value="1"/>
</dbReference>
<dbReference type="GO" id="GO:0000271">
    <property type="term" value="P:polysaccharide biosynthetic process"/>
    <property type="evidence" value="ECO:0007669"/>
    <property type="project" value="TreeGrafter"/>
</dbReference>
<dbReference type="AlphaFoldDB" id="F0R9W3"/>
<evidence type="ECO:0000313" key="5">
    <source>
        <dbReference type="EMBL" id="ADY30458.1"/>
    </source>
</evidence>